<keyword evidence="2 3" id="KW-0186">Copper</keyword>
<dbReference type="SUPFAM" id="SSF52833">
    <property type="entry name" value="Thioredoxin-like"/>
    <property type="match status" value="1"/>
</dbReference>
<dbReference type="CDD" id="cd02968">
    <property type="entry name" value="SCO"/>
    <property type="match status" value="1"/>
</dbReference>
<comment type="similarity">
    <text evidence="1">Belongs to the SCO1/2 family.</text>
</comment>
<evidence type="ECO:0000313" key="8">
    <source>
        <dbReference type="Proteomes" id="UP000474296"/>
    </source>
</evidence>
<dbReference type="AlphaFoldDB" id="A0A6M0CWZ1"/>
<feature type="domain" description="Thioredoxin" evidence="6">
    <location>
        <begin position="59"/>
        <end position="231"/>
    </location>
</feature>
<dbReference type="EMBL" id="JAABOQ010000005">
    <property type="protein sequence ID" value="NER18240.1"/>
    <property type="molecule type" value="Genomic_DNA"/>
</dbReference>
<protein>
    <submittedName>
        <fullName evidence="7">SCO family protein</fullName>
    </submittedName>
</protein>
<dbReference type="InterPro" id="IPR013766">
    <property type="entry name" value="Thioredoxin_domain"/>
</dbReference>
<keyword evidence="5" id="KW-1133">Transmembrane helix</keyword>
<feature type="disulfide bond" description="Redox-active" evidence="4">
    <location>
        <begin position="97"/>
        <end position="101"/>
    </location>
</feature>
<keyword evidence="8" id="KW-1185">Reference proteome</keyword>
<feature type="transmembrane region" description="Helical" evidence="5">
    <location>
        <begin position="6"/>
        <end position="26"/>
    </location>
</feature>
<keyword evidence="5" id="KW-0812">Transmembrane</keyword>
<gene>
    <name evidence="7" type="ORF">GWK10_13535</name>
</gene>
<evidence type="ECO:0000259" key="6">
    <source>
        <dbReference type="PROSITE" id="PS51352"/>
    </source>
</evidence>
<dbReference type="InterPro" id="IPR003782">
    <property type="entry name" value="SCO1/SenC"/>
</dbReference>
<evidence type="ECO:0000256" key="4">
    <source>
        <dbReference type="PIRSR" id="PIRSR603782-2"/>
    </source>
</evidence>
<evidence type="ECO:0000313" key="7">
    <source>
        <dbReference type="EMBL" id="NER18240.1"/>
    </source>
</evidence>
<evidence type="ECO:0000256" key="5">
    <source>
        <dbReference type="SAM" id="Phobius"/>
    </source>
</evidence>
<feature type="binding site" evidence="3">
    <location>
        <position position="186"/>
    </location>
    <ligand>
        <name>Cu cation</name>
        <dbReference type="ChEBI" id="CHEBI:23378"/>
    </ligand>
</feature>
<evidence type="ECO:0000256" key="1">
    <source>
        <dbReference type="ARBA" id="ARBA00010996"/>
    </source>
</evidence>
<organism evidence="7 8">
    <name type="scientific">Spongiivirga citrea</name>
    <dbReference type="NCBI Taxonomy" id="1481457"/>
    <lineage>
        <taxon>Bacteria</taxon>
        <taxon>Pseudomonadati</taxon>
        <taxon>Bacteroidota</taxon>
        <taxon>Flavobacteriia</taxon>
        <taxon>Flavobacteriales</taxon>
        <taxon>Flavobacteriaceae</taxon>
        <taxon>Spongiivirga</taxon>
    </lineage>
</organism>
<dbReference type="PANTHER" id="PTHR12151">
    <property type="entry name" value="ELECTRON TRANSPORT PROTIN SCO1/SENC FAMILY MEMBER"/>
    <property type="match status" value="1"/>
</dbReference>
<feature type="binding site" evidence="3">
    <location>
        <position position="97"/>
    </location>
    <ligand>
        <name>Cu cation</name>
        <dbReference type="ChEBI" id="CHEBI:23378"/>
    </ligand>
</feature>
<dbReference type="PANTHER" id="PTHR12151:SF25">
    <property type="entry name" value="LINALOOL DEHYDRATASE_ISOMERASE DOMAIN-CONTAINING PROTEIN"/>
    <property type="match status" value="1"/>
</dbReference>
<dbReference type="InterPro" id="IPR036249">
    <property type="entry name" value="Thioredoxin-like_sf"/>
</dbReference>
<dbReference type="Pfam" id="PF02630">
    <property type="entry name" value="SCO1-SenC"/>
    <property type="match status" value="1"/>
</dbReference>
<keyword evidence="4" id="KW-1015">Disulfide bond</keyword>
<evidence type="ECO:0000256" key="2">
    <source>
        <dbReference type="ARBA" id="ARBA00023008"/>
    </source>
</evidence>
<comment type="caution">
    <text evidence="7">The sequence shown here is derived from an EMBL/GenBank/DDBJ whole genome shotgun (WGS) entry which is preliminary data.</text>
</comment>
<dbReference type="Gene3D" id="3.40.30.10">
    <property type="entry name" value="Glutaredoxin"/>
    <property type="match status" value="1"/>
</dbReference>
<evidence type="ECO:0000256" key="3">
    <source>
        <dbReference type="PIRSR" id="PIRSR603782-1"/>
    </source>
</evidence>
<accession>A0A6M0CWZ1</accession>
<name>A0A6M0CWZ1_9FLAO</name>
<dbReference type="RefSeq" id="WP_164032916.1">
    <property type="nucleotide sequence ID" value="NZ_JAABOQ010000005.1"/>
</dbReference>
<feature type="binding site" evidence="3">
    <location>
        <position position="101"/>
    </location>
    <ligand>
        <name>Cu cation</name>
        <dbReference type="ChEBI" id="CHEBI:23378"/>
    </ligand>
</feature>
<keyword evidence="3" id="KW-0479">Metal-binding</keyword>
<reference evidence="7 8" key="1">
    <citation type="submission" date="2020-01" db="EMBL/GenBank/DDBJ databases">
        <title>Spongiivirga citrea KCTC 32990T.</title>
        <authorList>
            <person name="Wang G."/>
        </authorList>
    </citation>
    <scope>NUCLEOTIDE SEQUENCE [LARGE SCALE GENOMIC DNA]</scope>
    <source>
        <strain evidence="7 8">KCTC 32990</strain>
    </source>
</reference>
<keyword evidence="5" id="KW-0472">Membrane</keyword>
<dbReference type="Proteomes" id="UP000474296">
    <property type="component" value="Unassembled WGS sequence"/>
</dbReference>
<proteinExistence type="inferred from homology"/>
<dbReference type="GO" id="GO:0046872">
    <property type="term" value="F:metal ion binding"/>
    <property type="evidence" value="ECO:0007669"/>
    <property type="project" value="UniProtKB-KW"/>
</dbReference>
<dbReference type="PROSITE" id="PS51352">
    <property type="entry name" value="THIOREDOXIN_2"/>
    <property type="match status" value="1"/>
</dbReference>
<sequence length="245" mass="28079">MKGKYSYIGVALVILVFGIIFVPKIVDRIQKNDVIRNDRMSASAEVQANKGSLSYIEVNGVPKKVPAFAFVNQDSLYITNDDYKGKVYLVEFFFTRCPSICPIMNANMVEIQNEFKGNDNLGFASFTIDPEHDTPLMLKKYAEKYKIDNPNWNFMTGDKERLYELSNTGFNIFAKENKNVAGGFEHSGFFALIDKEGFIRSRKDKYANPIVYYRGTVTREQGENRDDEPEQISILIEDIKKLLKE</sequence>